<evidence type="ECO:0000256" key="10">
    <source>
        <dbReference type="ARBA" id="ARBA00022989"/>
    </source>
</evidence>
<evidence type="ECO:0000313" key="15">
    <source>
        <dbReference type="Proteomes" id="UP000321248"/>
    </source>
</evidence>
<evidence type="ECO:0000256" key="9">
    <source>
        <dbReference type="ARBA" id="ARBA00022748"/>
    </source>
</evidence>
<evidence type="ECO:0000256" key="6">
    <source>
        <dbReference type="ARBA" id="ARBA00022475"/>
    </source>
</evidence>
<dbReference type="RefSeq" id="WP_147890434.1">
    <property type="nucleotide sequence ID" value="NZ_VRTS01000001.1"/>
</dbReference>
<dbReference type="Pfam" id="PF03379">
    <property type="entry name" value="CcmB"/>
    <property type="match status" value="1"/>
</dbReference>
<evidence type="ECO:0000256" key="5">
    <source>
        <dbReference type="ARBA" id="ARBA00022448"/>
    </source>
</evidence>
<organism evidence="14 15">
    <name type="scientific">Alkalisalibacterium limincola</name>
    <dbReference type="NCBI Taxonomy" id="2699169"/>
    <lineage>
        <taxon>Bacteria</taxon>
        <taxon>Pseudomonadati</taxon>
        <taxon>Pseudomonadota</taxon>
        <taxon>Gammaproteobacteria</taxon>
        <taxon>Lysobacterales</taxon>
        <taxon>Lysobacteraceae</taxon>
        <taxon>Alkalisalibacterium</taxon>
    </lineage>
</organism>
<dbReference type="GO" id="GO:0017004">
    <property type="term" value="P:cytochrome complex assembly"/>
    <property type="evidence" value="ECO:0007669"/>
    <property type="project" value="UniProtKB-KW"/>
</dbReference>
<keyword evidence="10 13" id="KW-1133">Transmembrane helix</keyword>
<feature type="transmembrane region" description="Helical" evidence="13">
    <location>
        <begin position="101"/>
        <end position="122"/>
    </location>
</feature>
<dbReference type="GO" id="GO:1903607">
    <property type="term" value="P:cytochrome c biosynthetic process"/>
    <property type="evidence" value="ECO:0007669"/>
    <property type="project" value="TreeGrafter"/>
</dbReference>
<keyword evidence="8 13" id="KW-0812">Transmembrane</keyword>
<evidence type="ECO:0000256" key="8">
    <source>
        <dbReference type="ARBA" id="ARBA00022692"/>
    </source>
</evidence>
<feature type="transmembrane region" description="Helical" evidence="13">
    <location>
        <begin position="142"/>
        <end position="164"/>
    </location>
</feature>
<dbReference type="Proteomes" id="UP000321248">
    <property type="component" value="Unassembled WGS sequence"/>
</dbReference>
<dbReference type="OrthoDB" id="9799895at2"/>
<feature type="transmembrane region" description="Helical" evidence="13">
    <location>
        <begin position="57"/>
        <end position="81"/>
    </location>
</feature>
<evidence type="ECO:0000256" key="11">
    <source>
        <dbReference type="ARBA" id="ARBA00023136"/>
    </source>
</evidence>
<comment type="similarity">
    <text evidence="3 12">Belongs to the CcmB/CycW/HelB family.</text>
</comment>
<keyword evidence="11 12" id="KW-0472">Membrane</keyword>
<evidence type="ECO:0000313" key="14">
    <source>
        <dbReference type="EMBL" id="TXK65761.1"/>
    </source>
</evidence>
<gene>
    <name evidence="14" type="primary">ccmB</name>
    <name evidence="14" type="ORF">FU658_01210</name>
</gene>
<evidence type="ECO:0000256" key="3">
    <source>
        <dbReference type="ARBA" id="ARBA00010544"/>
    </source>
</evidence>
<evidence type="ECO:0000256" key="4">
    <source>
        <dbReference type="ARBA" id="ARBA00016452"/>
    </source>
</evidence>
<keyword evidence="7 12" id="KW-0997">Cell inner membrane</keyword>
<proteinExistence type="inferred from homology"/>
<feature type="transmembrane region" description="Helical" evidence="13">
    <location>
        <begin position="33"/>
        <end position="51"/>
    </location>
</feature>
<dbReference type="EMBL" id="VRTS01000001">
    <property type="protein sequence ID" value="TXK65761.1"/>
    <property type="molecule type" value="Genomic_DNA"/>
</dbReference>
<reference evidence="14 15" key="1">
    <citation type="submission" date="2019-08" db="EMBL/GenBank/DDBJ databases">
        <authorList>
            <person name="Karlyshev A.V."/>
        </authorList>
    </citation>
    <scope>NUCLEOTIDE SEQUENCE [LARGE SCALE GENOMIC DNA]</scope>
    <source>
        <strain evidence="14 15">Alg18-2.2</strain>
    </source>
</reference>
<comment type="function">
    <text evidence="1 12">Required for the export of heme to the periplasm for the biogenesis of c-type cytochromes.</text>
</comment>
<evidence type="ECO:0000256" key="2">
    <source>
        <dbReference type="ARBA" id="ARBA00004429"/>
    </source>
</evidence>
<evidence type="ECO:0000256" key="1">
    <source>
        <dbReference type="ARBA" id="ARBA00002442"/>
    </source>
</evidence>
<sequence length="232" mass="24183">MSGIGLPAPGLWRSGAAMLARDLRLVWRRRGDAMQPVIFVLLVVTLFPLALGDDPGLLARIAPGVLWIAVLLSGLLTMDMLFRGDHEDGSLEQMLLSPSPLAWLVGLRLAVHWATTALPLIVLTPILGKMMYLPGNLLGPLLVSLLVGTPLLSLVGGVVAALTVGMRRSGMMMGLLALPLYVPILVFGAGSVMLAAQGMPWIGVIGLLAGGLALALVLAPLAAATALRIALT</sequence>
<keyword evidence="6 12" id="KW-1003">Cell membrane</keyword>
<comment type="subcellular location">
    <subcellularLocation>
        <location evidence="2">Cell inner membrane</location>
        <topology evidence="2">Multi-pass membrane protein</topology>
    </subcellularLocation>
</comment>
<feature type="transmembrane region" description="Helical" evidence="13">
    <location>
        <begin position="201"/>
        <end position="227"/>
    </location>
</feature>
<keyword evidence="5 12" id="KW-0813">Transport</keyword>
<dbReference type="InterPro" id="IPR026031">
    <property type="entry name" value="Cyt_c_CcmB_bac"/>
</dbReference>
<accession>A0A5C8L030</accession>
<dbReference type="PANTHER" id="PTHR30070">
    <property type="entry name" value="HEME EXPORTER PROTEIN B"/>
    <property type="match status" value="1"/>
</dbReference>
<dbReference type="GO" id="GO:0005886">
    <property type="term" value="C:plasma membrane"/>
    <property type="evidence" value="ECO:0007669"/>
    <property type="project" value="UniProtKB-SubCell"/>
</dbReference>
<dbReference type="PANTHER" id="PTHR30070:SF1">
    <property type="entry name" value="CYTOCHROME C BIOGENESIS B-RELATED"/>
    <property type="match status" value="1"/>
</dbReference>
<dbReference type="InterPro" id="IPR003544">
    <property type="entry name" value="Cyt_c_biogenesis_CcmB"/>
</dbReference>
<dbReference type="AlphaFoldDB" id="A0A5C8L030"/>
<evidence type="ECO:0000256" key="7">
    <source>
        <dbReference type="ARBA" id="ARBA00022519"/>
    </source>
</evidence>
<comment type="caution">
    <text evidence="14">The sequence shown here is derived from an EMBL/GenBank/DDBJ whole genome shotgun (WGS) entry which is preliminary data.</text>
</comment>
<evidence type="ECO:0000256" key="13">
    <source>
        <dbReference type="SAM" id="Phobius"/>
    </source>
</evidence>
<evidence type="ECO:0000256" key="12">
    <source>
        <dbReference type="PIRNR" id="PIRNR002764"/>
    </source>
</evidence>
<feature type="transmembrane region" description="Helical" evidence="13">
    <location>
        <begin position="176"/>
        <end position="195"/>
    </location>
</feature>
<dbReference type="PIRSF" id="PIRSF002764">
    <property type="entry name" value="CcmB"/>
    <property type="match status" value="1"/>
</dbReference>
<protein>
    <recommendedName>
        <fullName evidence="4 12">Heme exporter protein B</fullName>
    </recommendedName>
</protein>
<dbReference type="NCBIfam" id="TIGR01190">
    <property type="entry name" value="ccmB"/>
    <property type="match status" value="1"/>
</dbReference>
<dbReference type="GO" id="GO:0015232">
    <property type="term" value="F:heme transmembrane transporter activity"/>
    <property type="evidence" value="ECO:0007669"/>
    <property type="project" value="InterPro"/>
</dbReference>
<dbReference type="PRINTS" id="PR01414">
    <property type="entry name" value="CCMBBIOGNSIS"/>
</dbReference>
<keyword evidence="9 12" id="KW-0201">Cytochrome c-type biogenesis</keyword>
<keyword evidence="15" id="KW-1185">Reference proteome</keyword>
<name>A0A5C8L030_9GAMM</name>